<gene>
    <name evidence="1" type="ORF">EZS28_037000</name>
</gene>
<evidence type="ECO:0000313" key="1">
    <source>
        <dbReference type="EMBL" id="KAA6367472.1"/>
    </source>
</evidence>
<evidence type="ECO:0000313" key="2">
    <source>
        <dbReference type="Proteomes" id="UP000324800"/>
    </source>
</evidence>
<dbReference type="Proteomes" id="UP000324800">
    <property type="component" value="Unassembled WGS sequence"/>
</dbReference>
<sequence>MIVFNCEFDDEVGARPFVCRIVGLGGLSMSDLGGFKLPGAEGGAAGVDMNVTPVGCGISGERDLEEFTVIQIDQDVQEEEDYSQVQDYYTNELLEGVRKADVKLEDDEDYEVRIEDACYILFSQVIDDGGATIGQAGEAAGAAANPETGYALGVESDYVDYEQDEKELCYIVC</sequence>
<proteinExistence type="predicted"/>
<protein>
    <submittedName>
        <fullName evidence="1">Uncharacterized protein</fullName>
    </submittedName>
</protein>
<organism evidence="1 2">
    <name type="scientific">Streblomastix strix</name>
    <dbReference type="NCBI Taxonomy" id="222440"/>
    <lineage>
        <taxon>Eukaryota</taxon>
        <taxon>Metamonada</taxon>
        <taxon>Preaxostyla</taxon>
        <taxon>Oxymonadida</taxon>
        <taxon>Streblomastigidae</taxon>
        <taxon>Streblomastix</taxon>
    </lineage>
</organism>
<comment type="caution">
    <text evidence="1">The sequence shown here is derived from an EMBL/GenBank/DDBJ whole genome shotgun (WGS) entry which is preliminary data.</text>
</comment>
<name>A0A5J4UC75_9EUKA</name>
<accession>A0A5J4UC75</accession>
<dbReference type="AlphaFoldDB" id="A0A5J4UC75"/>
<dbReference type="EMBL" id="SNRW01018296">
    <property type="protein sequence ID" value="KAA6367472.1"/>
    <property type="molecule type" value="Genomic_DNA"/>
</dbReference>
<reference evidence="1 2" key="1">
    <citation type="submission" date="2019-03" db="EMBL/GenBank/DDBJ databases">
        <title>Single cell metagenomics reveals metabolic interactions within the superorganism composed of flagellate Streblomastix strix and complex community of Bacteroidetes bacteria on its surface.</title>
        <authorList>
            <person name="Treitli S.C."/>
            <person name="Kolisko M."/>
            <person name="Husnik F."/>
            <person name="Keeling P."/>
            <person name="Hampl V."/>
        </authorList>
    </citation>
    <scope>NUCLEOTIDE SEQUENCE [LARGE SCALE GENOMIC DNA]</scope>
    <source>
        <strain evidence="1">ST1C</strain>
    </source>
</reference>